<feature type="transmembrane region" description="Helical" evidence="1">
    <location>
        <begin position="86"/>
        <end position="112"/>
    </location>
</feature>
<keyword evidence="1" id="KW-0812">Transmembrane</keyword>
<keyword evidence="1" id="KW-0472">Membrane</keyword>
<dbReference type="EMBL" id="CAJOBG010002090">
    <property type="protein sequence ID" value="CAF3982621.1"/>
    <property type="molecule type" value="Genomic_DNA"/>
</dbReference>
<organism evidence="2 3">
    <name type="scientific">Rotaria magnacalcarata</name>
    <dbReference type="NCBI Taxonomy" id="392030"/>
    <lineage>
        <taxon>Eukaryota</taxon>
        <taxon>Metazoa</taxon>
        <taxon>Spiralia</taxon>
        <taxon>Gnathifera</taxon>
        <taxon>Rotifera</taxon>
        <taxon>Eurotatoria</taxon>
        <taxon>Bdelloidea</taxon>
        <taxon>Philodinida</taxon>
        <taxon>Philodinidae</taxon>
        <taxon>Rotaria</taxon>
    </lineage>
</organism>
<reference evidence="2" key="1">
    <citation type="submission" date="2021-02" db="EMBL/GenBank/DDBJ databases">
        <authorList>
            <person name="Nowell W R."/>
        </authorList>
    </citation>
    <scope>NUCLEOTIDE SEQUENCE</scope>
</reference>
<evidence type="ECO:0000256" key="1">
    <source>
        <dbReference type="SAM" id="Phobius"/>
    </source>
</evidence>
<protein>
    <recommendedName>
        <fullName evidence="4">EGF-like domain-containing protein</fullName>
    </recommendedName>
</protein>
<evidence type="ECO:0000313" key="3">
    <source>
        <dbReference type="Proteomes" id="UP000663866"/>
    </source>
</evidence>
<evidence type="ECO:0000313" key="2">
    <source>
        <dbReference type="EMBL" id="CAF3982621.1"/>
    </source>
</evidence>
<sequence length="169" mass="19276">MSYDCYRENVCDNQGKCFKDDRQCPKAVICVCQECFYGSRCQFSTKRTSLSLDTILGYHILPRVAISEQPIIIRISIKACDVGCGFYLFVSSTASMIIVILFTIKFVLLLAIQMSLINNRKFINVKCTFVNYFLRIFATSGDWLSACTAIERTINAWKGIHFNKSKTKN</sequence>
<dbReference type="AlphaFoldDB" id="A0A819MM10"/>
<accession>A0A819MM10</accession>
<keyword evidence="1" id="KW-1133">Transmembrane helix</keyword>
<gene>
    <name evidence="2" type="ORF">OVN521_LOCUS14021</name>
</gene>
<comment type="caution">
    <text evidence="2">The sequence shown here is derived from an EMBL/GenBank/DDBJ whole genome shotgun (WGS) entry which is preliminary data.</text>
</comment>
<proteinExistence type="predicted"/>
<keyword evidence="3" id="KW-1185">Reference proteome</keyword>
<name>A0A819MM10_9BILA</name>
<dbReference type="Proteomes" id="UP000663866">
    <property type="component" value="Unassembled WGS sequence"/>
</dbReference>
<evidence type="ECO:0008006" key="4">
    <source>
        <dbReference type="Google" id="ProtNLM"/>
    </source>
</evidence>